<dbReference type="GO" id="GO:0034198">
    <property type="term" value="P:cellular response to amino acid starvation"/>
    <property type="evidence" value="ECO:0007669"/>
    <property type="project" value="TreeGrafter"/>
</dbReference>
<dbReference type="GO" id="GO:0015629">
    <property type="term" value="C:actin cytoskeleton"/>
    <property type="evidence" value="ECO:0007669"/>
    <property type="project" value="InterPro"/>
</dbReference>
<dbReference type="InterPro" id="IPR029982">
    <property type="entry name" value="Kptn"/>
</dbReference>
<dbReference type="PANTHER" id="PTHR15435:SF2">
    <property type="entry name" value="KICSTOR COMPLEX PROTEIN KAPTIN"/>
    <property type="match status" value="1"/>
</dbReference>
<dbReference type="GO" id="GO:0051015">
    <property type="term" value="F:actin filament binding"/>
    <property type="evidence" value="ECO:0007669"/>
    <property type="project" value="TreeGrafter"/>
</dbReference>
<dbReference type="InterPro" id="IPR028994">
    <property type="entry name" value="Integrin_alpha_N"/>
</dbReference>
<sequence>MDGLVQSVVYDTSCPANIYSATVMHKVDGDQKIVMIASKKDMITLESKIVDDKVETYIVELNFSNIPNNAEIISIHCINRNKEFDDFVFGITYALVIENEDPETAETYLNIYSGFPGSSLEAIMENCETLQLDFVPFQLNHAIYISETHKNGMWLLSGSDGKIHAYKSEQQEIVEKKIEDYFIEFEDTKDSIVLCFGTKSFSGYKKRMSYYGCETGYSMFSVVDSEKNQILQSFSERYESPITVMQLFNIHKKTVDINNILSAVGDDFKPDCDTVNEKEQICLLVGSAVESAVVYMNVLENNLRNAITLTDSNRHQAIVCALITDVNFDSKNEILLGTYGNYILNYVYENNNWVEQQQFDMRDSVYTICYLDITGDGVNDVVVMSERGIHILKRTQHPHMLSLSYKCVTQQIYA</sequence>
<comment type="caution">
    <text evidence="1">The sequence shown here is derived from an EMBL/GenBank/DDBJ whole genome shotgun (WGS) entry which is preliminary data.</text>
</comment>
<dbReference type="Proteomes" id="UP000478052">
    <property type="component" value="Unassembled WGS sequence"/>
</dbReference>
<dbReference type="GO" id="GO:0030027">
    <property type="term" value="C:lamellipodium"/>
    <property type="evidence" value="ECO:0007669"/>
    <property type="project" value="TreeGrafter"/>
</dbReference>
<proteinExistence type="predicted"/>
<dbReference type="GO" id="GO:0007015">
    <property type="term" value="P:actin filament organization"/>
    <property type="evidence" value="ECO:0007669"/>
    <property type="project" value="InterPro"/>
</dbReference>
<dbReference type="GO" id="GO:1904262">
    <property type="term" value="P:negative regulation of TORC1 signaling"/>
    <property type="evidence" value="ECO:0007669"/>
    <property type="project" value="TreeGrafter"/>
</dbReference>
<dbReference type="EMBL" id="VUJU01000156">
    <property type="protein sequence ID" value="KAF0772600.1"/>
    <property type="molecule type" value="Genomic_DNA"/>
</dbReference>
<dbReference type="OrthoDB" id="10267127at2759"/>
<gene>
    <name evidence="1" type="ORF">FWK35_00006409</name>
</gene>
<keyword evidence="2" id="KW-1185">Reference proteome</keyword>
<dbReference type="PANTHER" id="PTHR15435">
    <property type="entry name" value="KICSTOR COMPLEX PROTEIN KAPTIN"/>
    <property type="match status" value="1"/>
</dbReference>
<dbReference type="AlphaFoldDB" id="A0A6G0ZN28"/>
<reference evidence="1 2" key="1">
    <citation type="submission" date="2019-08" db="EMBL/GenBank/DDBJ databases">
        <title>Whole genome of Aphis craccivora.</title>
        <authorList>
            <person name="Voronova N.V."/>
            <person name="Shulinski R.S."/>
            <person name="Bandarenka Y.V."/>
            <person name="Zhorov D.G."/>
            <person name="Warner D."/>
        </authorList>
    </citation>
    <scope>NUCLEOTIDE SEQUENCE [LARGE SCALE GENOMIC DNA]</scope>
    <source>
        <strain evidence="1">180601</strain>
        <tissue evidence="1">Whole Body</tissue>
    </source>
</reference>
<evidence type="ECO:0000313" key="1">
    <source>
        <dbReference type="EMBL" id="KAF0772600.1"/>
    </source>
</evidence>
<accession>A0A6G0ZN28</accession>
<evidence type="ECO:0008006" key="3">
    <source>
        <dbReference type="Google" id="ProtNLM"/>
    </source>
</evidence>
<protein>
    <recommendedName>
        <fullName evidence="3">KICSTOR complex protein kaptin-like</fullName>
    </recommendedName>
</protein>
<dbReference type="SUPFAM" id="SSF69318">
    <property type="entry name" value="Integrin alpha N-terminal domain"/>
    <property type="match status" value="1"/>
</dbReference>
<organism evidence="1 2">
    <name type="scientific">Aphis craccivora</name>
    <name type="common">Cowpea aphid</name>
    <dbReference type="NCBI Taxonomy" id="307492"/>
    <lineage>
        <taxon>Eukaryota</taxon>
        <taxon>Metazoa</taxon>
        <taxon>Ecdysozoa</taxon>
        <taxon>Arthropoda</taxon>
        <taxon>Hexapoda</taxon>
        <taxon>Insecta</taxon>
        <taxon>Pterygota</taxon>
        <taxon>Neoptera</taxon>
        <taxon>Paraneoptera</taxon>
        <taxon>Hemiptera</taxon>
        <taxon>Sternorrhyncha</taxon>
        <taxon>Aphidomorpha</taxon>
        <taxon>Aphidoidea</taxon>
        <taxon>Aphididae</taxon>
        <taxon>Aphidini</taxon>
        <taxon>Aphis</taxon>
        <taxon>Aphis</taxon>
    </lineage>
</organism>
<name>A0A6G0ZN28_APHCR</name>
<evidence type="ECO:0000313" key="2">
    <source>
        <dbReference type="Proteomes" id="UP000478052"/>
    </source>
</evidence>